<evidence type="ECO:0000313" key="2">
    <source>
        <dbReference type="Proteomes" id="UP001610631"/>
    </source>
</evidence>
<dbReference type="InterPro" id="IPR038056">
    <property type="entry name" value="YjbR-like_sf"/>
</dbReference>
<dbReference type="Gene3D" id="3.90.1150.30">
    <property type="match status" value="1"/>
</dbReference>
<protein>
    <submittedName>
        <fullName evidence="1">MmcQ/YjbR family DNA-binding protein</fullName>
    </submittedName>
</protein>
<dbReference type="InterPro" id="IPR058532">
    <property type="entry name" value="YjbR/MT2646/Rv2570-like"/>
</dbReference>
<keyword evidence="1" id="KW-0238">DNA-binding</keyword>
<accession>A0ABW7P597</accession>
<dbReference type="GO" id="GO:0003677">
    <property type="term" value="F:DNA binding"/>
    <property type="evidence" value="ECO:0007669"/>
    <property type="project" value="UniProtKB-KW"/>
</dbReference>
<name>A0ABW7P597_9ACTN</name>
<comment type="caution">
    <text evidence="1">The sequence shown here is derived from an EMBL/GenBank/DDBJ whole genome shotgun (WGS) entry which is preliminary data.</text>
</comment>
<dbReference type="RefSeq" id="WP_395507490.1">
    <property type="nucleotide sequence ID" value="NZ_JBBDHD010000001.1"/>
</dbReference>
<proteinExistence type="predicted"/>
<evidence type="ECO:0000313" key="1">
    <source>
        <dbReference type="EMBL" id="MFH7593498.1"/>
    </source>
</evidence>
<sequence>MVTVDDVRRLALALPRTEEHLIRDRVKFRIGRIVYLALSRDETELGFAFPKEERAALVAAEPEKFFLPGSGDMRYHWVEARMAALDTAELEELVTDAWRMCVPAKVARAHLEGGAGGGLPPAPGLARLRAAAEVFGAFPGVDRSWLALRADTAPGLDLSGAAHRAALHRWLNAWGCRIRYPREGEPDLFGEGLALWWSRHGGLPGTRLAALSDREIGCLAAAYGELAALPVGRRSLGPTAAAKALFALRPDTVMPWDAAIAQRLWGARDEAAFARHLTAGRAWARAALAESGGLDEAALAAELGRPGLPLAKLLDEYLYVTITYQGS</sequence>
<organism evidence="1 2">
    <name type="scientific">Streptomyces racemochromogenes</name>
    <dbReference type="NCBI Taxonomy" id="67353"/>
    <lineage>
        <taxon>Bacteria</taxon>
        <taxon>Bacillati</taxon>
        <taxon>Actinomycetota</taxon>
        <taxon>Actinomycetes</taxon>
        <taxon>Kitasatosporales</taxon>
        <taxon>Streptomycetaceae</taxon>
        <taxon>Streptomyces</taxon>
    </lineage>
</organism>
<keyword evidence="2" id="KW-1185">Reference proteome</keyword>
<dbReference type="SUPFAM" id="SSF142906">
    <property type="entry name" value="YjbR-like"/>
    <property type="match status" value="1"/>
</dbReference>
<dbReference type="Proteomes" id="UP001610631">
    <property type="component" value="Unassembled WGS sequence"/>
</dbReference>
<reference evidence="1 2" key="1">
    <citation type="submission" date="2024-03" db="EMBL/GenBank/DDBJ databases">
        <title>Whole genome sequencing of Streptomyces racemochromogenes, to identify antimicrobial biosynthetic gene clusters.</title>
        <authorList>
            <person name="Suryawanshi P."/>
            <person name="Krishnaraj P.U."/>
            <person name="Arun Y.P."/>
            <person name="Suryawanshi M.P."/>
            <person name="Rakshit O."/>
        </authorList>
    </citation>
    <scope>NUCLEOTIDE SEQUENCE [LARGE SCALE GENOMIC DNA]</scope>
    <source>
        <strain evidence="1 2">AUDT626</strain>
    </source>
</reference>
<dbReference type="EMBL" id="JBBDHD010000001">
    <property type="protein sequence ID" value="MFH7593498.1"/>
    <property type="molecule type" value="Genomic_DNA"/>
</dbReference>
<gene>
    <name evidence="1" type="ORF">WDV06_00130</name>
</gene>
<dbReference type="Pfam" id="PF04237">
    <property type="entry name" value="YjbR"/>
    <property type="match status" value="1"/>
</dbReference>